<dbReference type="AlphaFoldDB" id="A0A8J7HNS1"/>
<proteinExistence type="predicted"/>
<dbReference type="Proteomes" id="UP000632766">
    <property type="component" value="Unassembled WGS sequence"/>
</dbReference>
<dbReference type="EMBL" id="JAECZC010000001">
    <property type="protein sequence ID" value="MBH8560615.1"/>
    <property type="molecule type" value="Genomic_DNA"/>
</dbReference>
<organism evidence="1 2">
    <name type="scientific">Amazonocrinis nigriterrae CENA67</name>
    <dbReference type="NCBI Taxonomy" id="2794033"/>
    <lineage>
        <taxon>Bacteria</taxon>
        <taxon>Bacillati</taxon>
        <taxon>Cyanobacteriota</taxon>
        <taxon>Cyanophyceae</taxon>
        <taxon>Nostocales</taxon>
        <taxon>Nostocaceae</taxon>
        <taxon>Amazonocrinis</taxon>
        <taxon>Amazonocrinis nigriterrae</taxon>
    </lineage>
</organism>
<dbReference type="RefSeq" id="WP_198122684.1">
    <property type="nucleotide sequence ID" value="NZ_JAECZC010000001.1"/>
</dbReference>
<reference evidence="1 2" key="1">
    <citation type="journal article" date="2021" name="Int. J. Syst. Evol. Microbiol.">
        <title>Amazonocrinis nigriterrae gen. nov., sp. nov., Atlanticothrix silvestris gen. nov., sp. nov. and Dendronalium phyllosphericum gen. nov., sp. nov., nostocacean cyanobacteria from Brazilian environments.</title>
        <authorList>
            <person name="Alvarenga D.O."/>
            <person name="Andreote A.P.D."/>
            <person name="Branco L.H.Z."/>
            <person name="Delbaje E."/>
            <person name="Cruz R.B."/>
            <person name="Varani A.M."/>
            <person name="Fiore M.F."/>
        </authorList>
    </citation>
    <scope>NUCLEOTIDE SEQUENCE [LARGE SCALE GENOMIC DNA]</scope>
    <source>
        <strain evidence="1 2">CENA67</strain>
    </source>
</reference>
<gene>
    <name evidence="1" type="ORF">I8748_00055</name>
</gene>
<comment type="caution">
    <text evidence="1">The sequence shown here is derived from an EMBL/GenBank/DDBJ whole genome shotgun (WGS) entry which is preliminary data.</text>
</comment>
<keyword evidence="2" id="KW-1185">Reference proteome</keyword>
<sequence length="145" mass="16376">MAQIQLWTNSNNIVLPVTLGNGQKINMNVKANEAFYDDSGYVQIFSMRFNNGEYGNFKLLPNNQKADQALRFCKDVLAPFGLTIIGGMIMEGETVIDNLARHLFKHGSSVLIDNIFEQYTIKNSSYYAIDNGERVITHPVKLQLK</sequence>
<protein>
    <submittedName>
        <fullName evidence="1">Uncharacterized protein</fullName>
    </submittedName>
</protein>
<name>A0A8J7HNS1_9NOST</name>
<evidence type="ECO:0000313" key="1">
    <source>
        <dbReference type="EMBL" id="MBH8560615.1"/>
    </source>
</evidence>
<evidence type="ECO:0000313" key="2">
    <source>
        <dbReference type="Proteomes" id="UP000632766"/>
    </source>
</evidence>
<accession>A0A8J7HNS1</accession>